<name>C1MUL5_MICPC</name>
<dbReference type="AlphaFoldDB" id="C1MUL5"/>
<feature type="non-terminal residue" evidence="10">
    <location>
        <position position="260"/>
    </location>
</feature>
<evidence type="ECO:0000256" key="2">
    <source>
        <dbReference type="ARBA" id="ARBA00022670"/>
    </source>
</evidence>
<dbReference type="RefSeq" id="XP_003059218.1">
    <property type="nucleotide sequence ID" value="XM_003059172.1"/>
</dbReference>
<keyword evidence="5" id="KW-0378">Hydrolase</keyword>
<keyword evidence="3" id="KW-0479">Metal-binding</keyword>
<feature type="non-terminal residue" evidence="10">
    <location>
        <position position="1"/>
    </location>
</feature>
<dbReference type="Gene3D" id="3.40.390.10">
    <property type="entry name" value="Collagenase (Catalytic Domain)"/>
    <property type="match status" value="1"/>
</dbReference>
<protein>
    <submittedName>
        <fullName evidence="10">Predicted protein</fullName>
    </submittedName>
</protein>
<evidence type="ECO:0000256" key="3">
    <source>
        <dbReference type="ARBA" id="ARBA00022723"/>
    </source>
</evidence>
<proteinExistence type="inferred from homology"/>
<comment type="similarity">
    <text evidence="1">Belongs to the peptidase M43B family.</text>
</comment>
<evidence type="ECO:0000313" key="10">
    <source>
        <dbReference type="EMBL" id="EEH56350.1"/>
    </source>
</evidence>
<evidence type="ECO:0000256" key="7">
    <source>
        <dbReference type="ARBA" id="ARBA00023049"/>
    </source>
</evidence>
<sequence length="260" mass="28408">AVDVPVLFHVVHDGHDGYVAEDRLRAQVEVLNNAFRGATHQHDGLVNVNAADTGVSFHFHGATYHDVAGATGETAGWFRDDCSTGFGELRIKRALATDVRRVLNVYTCEPDGGVLGWIQAFPDEYPEEDERHGVFLLHSTIPGGDATPYNLGDTLTHEVGHYLGLYHTFQGGCHALWETERGDAVYDTPPQKDSCHGTCAELAARAQDSCAGVGESDETLPPYFGRDAFTNFMDYSVDACMSEFTPGQAQRLAEVIAQYK</sequence>
<evidence type="ECO:0000256" key="5">
    <source>
        <dbReference type="ARBA" id="ARBA00022801"/>
    </source>
</evidence>
<keyword evidence="6" id="KW-0862">Zinc</keyword>
<keyword evidence="2" id="KW-0645">Protease</keyword>
<evidence type="ECO:0000256" key="1">
    <source>
        <dbReference type="ARBA" id="ARBA00008721"/>
    </source>
</evidence>
<keyword evidence="8" id="KW-1015">Disulfide bond</keyword>
<dbReference type="GO" id="GO:0008237">
    <property type="term" value="F:metallopeptidase activity"/>
    <property type="evidence" value="ECO:0007669"/>
    <property type="project" value="UniProtKB-KW"/>
</dbReference>
<dbReference type="Pfam" id="PF05572">
    <property type="entry name" value="Peptidase_M43"/>
    <property type="match status" value="1"/>
</dbReference>
<dbReference type="eggNOG" id="ENOG502RUZ8">
    <property type="taxonomic scope" value="Eukaryota"/>
</dbReference>
<reference evidence="10 11" key="1">
    <citation type="journal article" date="2009" name="Science">
        <title>Green evolution and dynamic adaptations revealed by genomes of the marine picoeukaryotes Micromonas.</title>
        <authorList>
            <person name="Worden A.Z."/>
            <person name="Lee J.H."/>
            <person name="Mock T."/>
            <person name="Rouze P."/>
            <person name="Simmons M.P."/>
            <person name="Aerts A.L."/>
            <person name="Allen A.E."/>
            <person name="Cuvelier M.L."/>
            <person name="Derelle E."/>
            <person name="Everett M.V."/>
            <person name="Foulon E."/>
            <person name="Grimwood J."/>
            <person name="Gundlach H."/>
            <person name="Henrissat B."/>
            <person name="Napoli C."/>
            <person name="McDonald S.M."/>
            <person name="Parker M.S."/>
            <person name="Rombauts S."/>
            <person name="Salamov A."/>
            <person name="Von Dassow P."/>
            <person name="Badger J.H."/>
            <person name="Coutinho P.M."/>
            <person name="Demir E."/>
            <person name="Dubchak I."/>
            <person name="Gentemann C."/>
            <person name="Eikrem W."/>
            <person name="Gready J.E."/>
            <person name="John U."/>
            <person name="Lanier W."/>
            <person name="Lindquist E.A."/>
            <person name="Lucas S."/>
            <person name="Mayer K.F."/>
            <person name="Moreau H."/>
            <person name="Not F."/>
            <person name="Otillar R."/>
            <person name="Panaud O."/>
            <person name="Pangilinan J."/>
            <person name="Paulsen I."/>
            <person name="Piegu B."/>
            <person name="Poliakov A."/>
            <person name="Robbens S."/>
            <person name="Schmutz J."/>
            <person name="Toulza E."/>
            <person name="Wyss T."/>
            <person name="Zelensky A."/>
            <person name="Zhou K."/>
            <person name="Armbrust E.V."/>
            <person name="Bhattacharya D."/>
            <person name="Goodenough U.W."/>
            <person name="Van de Peer Y."/>
            <person name="Grigoriev I.V."/>
        </authorList>
    </citation>
    <scope>NUCLEOTIDE SEQUENCE [LARGE SCALE GENOMIC DNA]</scope>
    <source>
        <strain evidence="10 11">CCMP1545</strain>
    </source>
</reference>
<evidence type="ECO:0000256" key="8">
    <source>
        <dbReference type="ARBA" id="ARBA00023157"/>
    </source>
</evidence>
<dbReference type="GO" id="GO:0006508">
    <property type="term" value="P:proteolysis"/>
    <property type="evidence" value="ECO:0007669"/>
    <property type="project" value="UniProtKB-KW"/>
</dbReference>
<keyword evidence="11" id="KW-1185">Reference proteome</keyword>
<dbReference type="PANTHER" id="PTHR47466:SF1">
    <property type="entry name" value="METALLOPROTEASE MEP1 (AFU_ORTHOLOGUE AFUA_1G07730)-RELATED"/>
    <property type="match status" value="1"/>
</dbReference>
<dbReference type="EMBL" id="GG663740">
    <property type="protein sequence ID" value="EEH56350.1"/>
    <property type="molecule type" value="Genomic_DNA"/>
</dbReference>
<dbReference type="GO" id="GO:0046872">
    <property type="term" value="F:metal ion binding"/>
    <property type="evidence" value="ECO:0007669"/>
    <property type="project" value="UniProtKB-KW"/>
</dbReference>
<dbReference type="Proteomes" id="UP000001876">
    <property type="component" value="Unassembled WGS sequence"/>
</dbReference>
<feature type="domain" description="Peptidase M43 pregnancy-associated plasma-A" evidence="9">
    <location>
        <begin position="145"/>
        <end position="256"/>
    </location>
</feature>
<dbReference type="InterPro" id="IPR024079">
    <property type="entry name" value="MetalloPept_cat_dom_sf"/>
</dbReference>
<accession>C1MUL5</accession>
<dbReference type="PANTHER" id="PTHR47466">
    <property type="match status" value="1"/>
</dbReference>
<evidence type="ECO:0000256" key="4">
    <source>
        <dbReference type="ARBA" id="ARBA00022729"/>
    </source>
</evidence>
<dbReference type="SUPFAM" id="SSF55486">
    <property type="entry name" value="Metalloproteases ('zincins'), catalytic domain"/>
    <property type="match status" value="1"/>
</dbReference>
<gene>
    <name evidence="10" type="ORF">MICPUCDRAFT_5964</name>
</gene>
<dbReference type="InterPro" id="IPR008754">
    <property type="entry name" value="Peptidase_M43"/>
</dbReference>
<organism evidence="11">
    <name type="scientific">Micromonas pusilla (strain CCMP1545)</name>
    <name type="common">Picoplanktonic green alga</name>
    <dbReference type="NCBI Taxonomy" id="564608"/>
    <lineage>
        <taxon>Eukaryota</taxon>
        <taxon>Viridiplantae</taxon>
        <taxon>Chlorophyta</taxon>
        <taxon>Mamiellophyceae</taxon>
        <taxon>Mamiellales</taxon>
        <taxon>Mamiellaceae</taxon>
        <taxon>Micromonas</taxon>
    </lineage>
</organism>
<evidence type="ECO:0000313" key="11">
    <source>
        <dbReference type="Proteomes" id="UP000001876"/>
    </source>
</evidence>
<dbReference type="OrthoDB" id="549917at2759"/>
<evidence type="ECO:0000259" key="9">
    <source>
        <dbReference type="Pfam" id="PF05572"/>
    </source>
</evidence>
<evidence type="ECO:0000256" key="6">
    <source>
        <dbReference type="ARBA" id="ARBA00022833"/>
    </source>
</evidence>
<dbReference type="KEGG" id="mpp:MICPUCDRAFT_5964"/>
<dbReference type="STRING" id="564608.C1MUL5"/>
<dbReference type="GeneID" id="9684658"/>
<keyword evidence="4" id="KW-0732">Signal</keyword>
<dbReference type="OMA" id="WGTNDAM"/>
<keyword evidence="7" id="KW-0482">Metalloprotease</keyword>